<gene>
    <name evidence="1" type="ORF">P7K49_028779</name>
</gene>
<dbReference type="Proteomes" id="UP001266305">
    <property type="component" value="Unassembled WGS sequence"/>
</dbReference>
<comment type="caution">
    <text evidence="1">The sequence shown here is derived from an EMBL/GenBank/DDBJ whole genome shotgun (WGS) entry which is preliminary data.</text>
</comment>
<organism evidence="1 2">
    <name type="scientific">Saguinus oedipus</name>
    <name type="common">Cotton-top tamarin</name>
    <name type="synonym">Oedipomidas oedipus</name>
    <dbReference type="NCBI Taxonomy" id="9490"/>
    <lineage>
        <taxon>Eukaryota</taxon>
        <taxon>Metazoa</taxon>
        <taxon>Chordata</taxon>
        <taxon>Craniata</taxon>
        <taxon>Vertebrata</taxon>
        <taxon>Euteleostomi</taxon>
        <taxon>Mammalia</taxon>
        <taxon>Eutheria</taxon>
        <taxon>Euarchontoglires</taxon>
        <taxon>Primates</taxon>
        <taxon>Haplorrhini</taxon>
        <taxon>Platyrrhini</taxon>
        <taxon>Cebidae</taxon>
        <taxon>Callitrichinae</taxon>
        <taxon>Saguinus</taxon>
    </lineage>
</organism>
<proteinExistence type="predicted"/>
<accession>A0ABQ9U5B5</accession>
<protein>
    <submittedName>
        <fullName evidence="1">Uncharacterized protein</fullName>
    </submittedName>
</protein>
<reference evidence="1 2" key="1">
    <citation type="submission" date="2023-05" db="EMBL/GenBank/DDBJ databases">
        <title>B98-5 Cell Line De Novo Hybrid Assembly: An Optical Mapping Approach.</title>
        <authorList>
            <person name="Kananen K."/>
            <person name="Auerbach J.A."/>
            <person name="Kautto E."/>
            <person name="Blachly J.S."/>
        </authorList>
    </citation>
    <scope>NUCLEOTIDE SEQUENCE [LARGE SCALE GENOMIC DNA]</scope>
    <source>
        <strain evidence="1">B95-8</strain>
        <tissue evidence="1">Cell line</tissue>
    </source>
</reference>
<keyword evidence="2" id="KW-1185">Reference proteome</keyword>
<dbReference type="EMBL" id="JASSZA010000015">
    <property type="protein sequence ID" value="KAK2092251.1"/>
    <property type="molecule type" value="Genomic_DNA"/>
</dbReference>
<evidence type="ECO:0000313" key="1">
    <source>
        <dbReference type="EMBL" id="KAK2092251.1"/>
    </source>
</evidence>
<evidence type="ECO:0000313" key="2">
    <source>
        <dbReference type="Proteomes" id="UP001266305"/>
    </source>
</evidence>
<sequence>MDVVQMVSEDASRQSSPGLFRKERVMFDVTNGLAAGGLDKLKEVLDYLQQEVRSQVQCFPEGGGACSPPGQGNGPREGDWTLRKGGSFRGPHLPILSNENMGQERALHSCKGNFREKLSCSLIPQWPCSSPRPLSTRVRGEDGMEGARGPSRPFCSVTVMLLQGLSTGGGGCRSSASHFAPQGVGAAFCWRNLQAHSPSGLTALWTLVGGATMMDRESCFWMAQTRGWQCGLTPTKHLPKGHAQLTKGRPITLNHAPNGAQARVPQGLTAGATWKMLTFLSVSS</sequence>
<name>A0ABQ9U5B5_SAGOE</name>